<dbReference type="KEGG" id="qsa:O6P43_008990"/>
<evidence type="ECO:0000313" key="1">
    <source>
        <dbReference type="EMBL" id="KAJ7970870.1"/>
    </source>
</evidence>
<accession>A0AAD7VC96</accession>
<proteinExistence type="predicted"/>
<dbReference type="EMBL" id="JARAOO010000004">
    <property type="protein sequence ID" value="KAJ7970870.1"/>
    <property type="molecule type" value="Genomic_DNA"/>
</dbReference>
<keyword evidence="2" id="KW-1185">Reference proteome</keyword>
<comment type="caution">
    <text evidence="1">The sequence shown here is derived from an EMBL/GenBank/DDBJ whole genome shotgun (WGS) entry which is preliminary data.</text>
</comment>
<organism evidence="1 2">
    <name type="scientific">Quillaja saponaria</name>
    <name type="common">Soap bark tree</name>
    <dbReference type="NCBI Taxonomy" id="32244"/>
    <lineage>
        <taxon>Eukaryota</taxon>
        <taxon>Viridiplantae</taxon>
        <taxon>Streptophyta</taxon>
        <taxon>Embryophyta</taxon>
        <taxon>Tracheophyta</taxon>
        <taxon>Spermatophyta</taxon>
        <taxon>Magnoliopsida</taxon>
        <taxon>eudicotyledons</taxon>
        <taxon>Gunneridae</taxon>
        <taxon>Pentapetalae</taxon>
        <taxon>rosids</taxon>
        <taxon>fabids</taxon>
        <taxon>Fabales</taxon>
        <taxon>Quillajaceae</taxon>
        <taxon>Quillaja</taxon>
    </lineage>
</organism>
<name>A0AAD7VC96_QUISA</name>
<protein>
    <submittedName>
        <fullName evidence="1">Uncharacterized protein</fullName>
    </submittedName>
</protein>
<gene>
    <name evidence="1" type="ORF">O6P43_008990</name>
</gene>
<dbReference type="Proteomes" id="UP001163823">
    <property type="component" value="Chromosome 4"/>
</dbReference>
<evidence type="ECO:0000313" key="2">
    <source>
        <dbReference type="Proteomes" id="UP001163823"/>
    </source>
</evidence>
<reference evidence="1" key="1">
    <citation type="journal article" date="2023" name="Science">
        <title>Elucidation of the pathway for biosynthesis of saponin adjuvants from the soapbark tree.</title>
        <authorList>
            <person name="Reed J."/>
            <person name="Orme A."/>
            <person name="El-Demerdash A."/>
            <person name="Owen C."/>
            <person name="Martin L.B.B."/>
            <person name="Misra R.C."/>
            <person name="Kikuchi S."/>
            <person name="Rejzek M."/>
            <person name="Martin A.C."/>
            <person name="Harkess A."/>
            <person name="Leebens-Mack J."/>
            <person name="Louveau T."/>
            <person name="Stephenson M.J."/>
            <person name="Osbourn A."/>
        </authorList>
    </citation>
    <scope>NUCLEOTIDE SEQUENCE</scope>
    <source>
        <strain evidence="1">S10</strain>
    </source>
</reference>
<dbReference type="AlphaFoldDB" id="A0AAD7VC96"/>
<sequence length="81" mass="9067">MWVSWYAAGDVPVRGVLAGFCFFPHLAVTHVEGAEMFQLLFRAATLLLFDSVVYVPDSNVNLMRRMDASVSDEWNRSLVSG</sequence>